<dbReference type="Proteomes" id="UP000000447">
    <property type="component" value="Chromosome"/>
</dbReference>
<sequence>MNVSTLLAIAAGRLTVQATRRLRLGGGTALPGLLALRIAPDFLTTAGRALPQGAVLIAGTNGKTTTARLLAGTLESAGLTIVHNRSGSNLPRGIAATLLETIDWSGTVHRDLGIFEVDEFALPEIAQALRPRLLVLLNLFRDQLDRYGELETIVRVWERALDSLPLETLLVVDADDPILAALTERFADRRWTFGLADPRIALPALPHAADWRSCPRCGAPLAYEQVFLGHLGAYRCTACPFARPPLTVAGRCVRTEHGLLAVEAVSDERELVLQSQLTGVYNAYNVLAAATASLALGLAPEQLAAGLAGVTAAFGRQERVELAGRTVTLLLVKNPTGFNEAIRLIAGAAQPQPVLILINDLDADGRDVSWLWDVDLEPLQALSAPVSTGGIRSAEMALRLAYAGIAPAHQFAGVATALDRWVETLPPGSGGWVLATYTALLELRRELARRGLAREFWRQ</sequence>
<feature type="binding site" evidence="1">
    <location>
        <position position="214"/>
    </location>
    <ligand>
        <name>Zn(2+)</name>
        <dbReference type="ChEBI" id="CHEBI:29105"/>
    </ligand>
</feature>
<dbReference type="OrthoDB" id="9803907at2"/>
<dbReference type="GO" id="GO:0008360">
    <property type="term" value="P:regulation of cell shape"/>
    <property type="evidence" value="ECO:0007669"/>
    <property type="project" value="UniProtKB-KW"/>
</dbReference>
<dbReference type="GO" id="GO:0009252">
    <property type="term" value="P:peptidoglycan biosynthetic process"/>
    <property type="evidence" value="ECO:0007669"/>
    <property type="project" value="UniProtKB-UniRule"/>
</dbReference>
<gene>
    <name evidence="1" type="primary">murT</name>
    <name evidence="4" type="ordered locus">trd_1936</name>
</gene>
<dbReference type="PANTHER" id="PTHR23135:SF7">
    <property type="entry name" value="LIPID II ISOGLUTAMINYL SYNTHASE (GLUTAMINE-HYDROLYZING) SUBUNIT MURT"/>
    <property type="match status" value="1"/>
</dbReference>
<keyword evidence="1" id="KW-0862">Zinc</keyword>
<dbReference type="Pfam" id="PF08245">
    <property type="entry name" value="Mur_ligase_M"/>
    <property type="match status" value="1"/>
</dbReference>
<dbReference type="GO" id="GO:0071555">
    <property type="term" value="P:cell wall organization"/>
    <property type="evidence" value="ECO:0007669"/>
    <property type="project" value="UniProtKB-KW"/>
</dbReference>
<keyword evidence="1" id="KW-0479">Metal-binding</keyword>
<dbReference type="GO" id="GO:0016881">
    <property type="term" value="F:acid-amino acid ligase activity"/>
    <property type="evidence" value="ECO:0007669"/>
    <property type="project" value="InterPro"/>
</dbReference>
<dbReference type="EC" id="6.3.5.13" evidence="1"/>
<evidence type="ECO:0000313" key="4">
    <source>
        <dbReference type="EMBL" id="ACM05528.1"/>
    </source>
</evidence>
<dbReference type="EMBL" id="CP001275">
    <property type="protein sequence ID" value="ACM05528.1"/>
    <property type="molecule type" value="Genomic_DNA"/>
</dbReference>
<proteinExistence type="inferred from homology"/>
<keyword evidence="1" id="KW-0133">Cell shape</keyword>
<dbReference type="KEGG" id="tro:trd_1936"/>
<dbReference type="Gene3D" id="3.40.1190.10">
    <property type="entry name" value="Mur-like, catalytic domain"/>
    <property type="match status" value="1"/>
</dbReference>
<dbReference type="Pfam" id="PF08353">
    <property type="entry name" value="MurT_C"/>
    <property type="match status" value="1"/>
</dbReference>
<dbReference type="PANTHER" id="PTHR23135">
    <property type="entry name" value="MUR LIGASE FAMILY MEMBER"/>
    <property type="match status" value="1"/>
</dbReference>
<dbReference type="GO" id="GO:0005524">
    <property type="term" value="F:ATP binding"/>
    <property type="evidence" value="ECO:0007669"/>
    <property type="project" value="UniProtKB-UniRule"/>
</dbReference>
<evidence type="ECO:0000259" key="2">
    <source>
        <dbReference type="Pfam" id="PF08245"/>
    </source>
</evidence>
<protein>
    <recommendedName>
        <fullName evidence="1">Lipid II isoglutaminyl synthase (glutamine-hydrolyzing) subunit MurT</fullName>
        <ecNumber evidence="1">6.3.5.13</ecNumber>
    </recommendedName>
</protein>
<dbReference type="UniPathway" id="UPA00219"/>
<dbReference type="HAMAP" id="MF_02214">
    <property type="entry name" value="Lipid_II_synth_MurT"/>
    <property type="match status" value="1"/>
</dbReference>
<name>B9L236_THERP</name>
<accession>B9L236</accession>
<evidence type="ECO:0000256" key="1">
    <source>
        <dbReference type="HAMAP-Rule" id="MF_02214"/>
    </source>
</evidence>
<comment type="function">
    <text evidence="1">The lipid II isoglutaminyl synthase complex catalyzes the formation of alpha-D-isoglutamine in the cell wall lipid II stem peptide. The MurT subunit catalyzes the ATP-dependent amidation of D-glutamate residue of lipid II, converting it to an isoglutamine residue.</text>
</comment>
<feature type="binding site" evidence="1">
    <location>
        <position position="239"/>
    </location>
    <ligand>
        <name>Zn(2+)</name>
        <dbReference type="ChEBI" id="CHEBI:29105"/>
    </ligand>
</feature>
<dbReference type="STRING" id="309801.trd_1936"/>
<keyword evidence="1" id="KW-0547">Nucleotide-binding</keyword>
<comment type="similarity">
    <text evidence="1">Belongs to the MurCDEF family. MurT subfamily.</text>
</comment>
<dbReference type="HOGENOM" id="CLU_041534_0_0_0"/>
<dbReference type="GO" id="GO:0008270">
    <property type="term" value="F:zinc ion binding"/>
    <property type="evidence" value="ECO:0007669"/>
    <property type="project" value="UniProtKB-UniRule"/>
</dbReference>
<keyword evidence="1" id="KW-0573">Peptidoglycan synthesis</keyword>
<keyword evidence="1" id="KW-0961">Cell wall biogenesis/degradation</keyword>
<feature type="binding site" evidence="1">
    <location>
        <position position="236"/>
    </location>
    <ligand>
        <name>Zn(2+)</name>
        <dbReference type="ChEBI" id="CHEBI:29105"/>
    </ligand>
</feature>
<feature type="active site" evidence="1">
    <location>
        <position position="367"/>
    </location>
</feature>
<dbReference type="InterPro" id="IPR036565">
    <property type="entry name" value="Mur-like_cat_sf"/>
</dbReference>
<organism evidence="4 5">
    <name type="scientific">Thermomicrobium roseum (strain ATCC 27502 / DSM 5159 / P-2)</name>
    <dbReference type="NCBI Taxonomy" id="309801"/>
    <lineage>
        <taxon>Bacteria</taxon>
        <taxon>Pseudomonadati</taxon>
        <taxon>Thermomicrobiota</taxon>
        <taxon>Thermomicrobia</taxon>
        <taxon>Thermomicrobiales</taxon>
        <taxon>Thermomicrobiaceae</taxon>
        <taxon>Thermomicrobium</taxon>
    </lineage>
</organism>
<dbReference type="GO" id="GO:0140282">
    <property type="term" value="F:carbon-nitrogen ligase activity on lipid II"/>
    <property type="evidence" value="ECO:0007669"/>
    <property type="project" value="UniProtKB-UniRule"/>
</dbReference>
<comment type="catalytic activity">
    <reaction evidence="1">
        <text>beta-D-GlcNAc-(1-&gt;4)-Mur2Ac(oyl-L-Ala-gamma-D-Glu-L-Lys-D-Ala-D-Ala)-di-trans,octa-cis-undecaprenyl diphosphate + L-glutamine + ATP + H2O = beta-D-GlcNAc-(1-&gt;4)-Mur2Ac(oyl-L-Ala-D-isoglutaminyl-L-Lys-D-Ala-D-Ala)-di-trans,octa-cis-undecaprenyl diphosphate + L-glutamate + ADP + phosphate + H(+)</text>
        <dbReference type="Rhea" id="RHEA:57928"/>
        <dbReference type="ChEBI" id="CHEBI:15377"/>
        <dbReference type="ChEBI" id="CHEBI:15378"/>
        <dbReference type="ChEBI" id="CHEBI:29985"/>
        <dbReference type="ChEBI" id="CHEBI:30616"/>
        <dbReference type="ChEBI" id="CHEBI:43474"/>
        <dbReference type="ChEBI" id="CHEBI:58359"/>
        <dbReference type="ChEBI" id="CHEBI:60033"/>
        <dbReference type="ChEBI" id="CHEBI:62233"/>
        <dbReference type="ChEBI" id="CHEBI:456216"/>
        <dbReference type="EC" id="6.3.5.13"/>
    </reaction>
</comment>
<dbReference type="InterPro" id="IPR013564">
    <property type="entry name" value="MurT_C"/>
</dbReference>
<dbReference type="AlphaFoldDB" id="B9L236"/>
<keyword evidence="5" id="KW-1185">Reference proteome</keyword>
<comment type="pathway">
    <text evidence="1">Cell wall biogenesis; peptidoglycan biosynthesis.</text>
</comment>
<feature type="domain" description="Mur ligase central" evidence="2">
    <location>
        <begin position="57"/>
        <end position="197"/>
    </location>
</feature>
<dbReference type="InterPro" id="IPR013221">
    <property type="entry name" value="Mur_ligase_cen"/>
</dbReference>
<keyword evidence="1" id="KW-0436">Ligase</keyword>
<evidence type="ECO:0000259" key="3">
    <source>
        <dbReference type="Pfam" id="PF08353"/>
    </source>
</evidence>
<dbReference type="eggNOG" id="COG0771">
    <property type="taxonomic scope" value="Bacteria"/>
</dbReference>
<keyword evidence="1" id="KW-0067">ATP-binding</keyword>
<comment type="catalytic activity">
    <reaction evidence="1">
        <text>beta-D-GlcNAc-(1-&gt;4)-Mur2Ac(oyl-L-Ala-gamma-D-Glu-L-Lys-D-Ala-D-Ala)-di-trans,octa-cis-undecaprenyl diphosphate + ATP = beta-D-GlcNAc-(1-&gt;4)-Mur2Ac(oyl-L-Ala-gamma-D-O-P-Glu-L-Lys-D-Ala-D-Ala)-di-trans,octa-cis-undecaprenyl diphosphate + ADP</text>
        <dbReference type="Rhea" id="RHEA:59488"/>
        <dbReference type="ChEBI" id="CHEBI:30616"/>
        <dbReference type="ChEBI" id="CHEBI:60033"/>
        <dbReference type="ChEBI" id="CHEBI:143132"/>
        <dbReference type="ChEBI" id="CHEBI:456216"/>
    </reaction>
</comment>
<dbReference type="InterPro" id="IPR043703">
    <property type="entry name" value="Lipid_II_synth_MurT"/>
</dbReference>
<dbReference type="SUPFAM" id="SSF53623">
    <property type="entry name" value="MurD-like peptide ligases, catalytic domain"/>
    <property type="match status" value="1"/>
</dbReference>
<evidence type="ECO:0000313" key="5">
    <source>
        <dbReference type="Proteomes" id="UP000000447"/>
    </source>
</evidence>
<reference evidence="4 5" key="1">
    <citation type="journal article" date="2009" name="PLoS ONE">
        <title>Complete genome sequence of the aerobic CO-oxidizing thermophile Thermomicrobium roseum.</title>
        <authorList>
            <person name="Wu D."/>
            <person name="Raymond J."/>
            <person name="Wu M."/>
            <person name="Chatterji S."/>
            <person name="Ren Q."/>
            <person name="Graham J.E."/>
            <person name="Bryant D.A."/>
            <person name="Robb F."/>
            <person name="Colman A."/>
            <person name="Tallon L.J."/>
            <person name="Badger J.H."/>
            <person name="Madupu R."/>
            <person name="Ward N.L."/>
            <person name="Eisen J.A."/>
        </authorList>
    </citation>
    <scope>NUCLEOTIDE SEQUENCE [LARGE SCALE GENOMIC DNA]</scope>
    <source>
        <strain evidence="5">ATCC 27502 / DSM 5159 / P-2</strain>
    </source>
</reference>
<feature type="binding site" evidence="1">
    <location>
        <position position="217"/>
    </location>
    <ligand>
        <name>Zn(2+)</name>
        <dbReference type="ChEBI" id="CHEBI:29105"/>
    </ligand>
</feature>
<feature type="domain" description="Lipid II isoglutaminyl synthase (glutamine-hydrolyzing) subunit MurT C-terminal" evidence="3">
    <location>
        <begin position="331"/>
        <end position="440"/>
    </location>
</feature>
<comment type="subunit">
    <text evidence="1">Forms a heterodimer with GatD.</text>
</comment>
<dbReference type="RefSeq" id="WP_015922878.1">
    <property type="nucleotide sequence ID" value="NC_011959.1"/>
</dbReference>
<comment type="catalytic activity">
    <reaction evidence="1">
        <text>beta-D-GlcNAc-(1-&gt;4)-Mur2Ac(oyl-L-Ala-gamma-D-O-P-Glu-L-Lys-D-Ala-D-Ala)-di-trans,octa-cis-undecaprenyl diphosphate + NH4(+) = beta-D-GlcNAc-(1-&gt;4)-Mur2Ac(oyl-L-Ala-D-isoglutaminyl-L-Lys-D-Ala-D-Ala)-di-trans,octa-cis-undecaprenyl diphosphate + phosphate + H(+)</text>
        <dbReference type="Rhea" id="RHEA:57932"/>
        <dbReference type="ChEBI" id="CHEBI:15378"/>
        <dbReference type="ChEBI" id="CHEBI:28938"/>
        <dbReference type="ChEBI" id="CHEBI:43474"/>
        <dbReference type="ChEBI" id="CHEBI:62233"/>
        <dbReference type="ChEBI" id="CHEBI:143132"/>
    </reaction>
</comment>